<dbReference type="AlphaFoldDB" id="A0A7R8H8X1"/>
<keyword evidence="2" id="KW-0472">Membrane</keyword>
<evidence type="ECO:0000256" key="1">
    <source>
        <dbReference type="SAM" id="MobiDB-lite"/>
    </source>
</evidence>
<feature type="transmembrane region" description="Helical" evidence="2">
    <location>
        <begin position="20"/>
        <end position="43"/>
    </location>
</feature>
<protein>
    <submittedName>
        <fullName evidence="3">(salmon louse) hypothetical protein</fullName>
    </submittedName>
</protein>
<accession>A0A7R8H8X1</accession>
<gene>
    <name evidence="3" type="ORF">LSAA_9772</name>
</gene>
<feature type="region of interest" description="Disordered" evidence="1">
    <location>
        <begin position="148"/>
        <end position="196"/>
    </location>
</feature>
<organism evidence="3 4">
    <name type="scientific">Lepeophtheirus salmonis</name>
    <name type="common">Salmon louse</name>
    <name type="synonym">Caligus salmonis</name>
    <dbReference type="NCBI Taxonomy" id="72036"/>
    <lineage>
        <taxon>Eukaryota</taxon>
        <taxon>Metazoa</taxon>
        <taxon>Ecdysozoa</taxon>
        <taxon>Arthropoda</taxon>
        <taxon>Crustacea</taxon>
        <taxon>Multicrustacea</taxon>
        <taxon>Hexanauplia</taxon>
        <taxon>Copepoda</taxon>
        <taxon>Siphonostomatoida</taxon>
        <taxon>Caligidae</taxon>
        <taxon>Lepeophtheirus</taxon>
    </lineage>
</organism>
<feature type="compositionally biased region" description="Acidic residues" evidence="1">
    <location>
        <begin position="180"/>
        <end position="190"/>
    </location>
</feature>
<reference evidence="3" key="1">
    <citation type="submission" date="2021-02" db="EMBL/GenBank/DDBJ databases">
        <authorList>
            <person name="Bekaert M."/>
        </authorList>
    </citation>
    <scope>NUCLEOTIDE SEQUENCE</scope>
    <source>
        <strain evidence="3">IoA-00</strain>
    </source>
</reference>
<evidence type="ECO:0000313" key="3">
    <source>
        <dbReference type="EMBL" id="CAF2947023.1"/>
    </source>
</evidence>
<proteinExistence type="predicted"/>
<dbReference type="EMBL" id="HG994584">
    <property type="protein sequence ID" value="CAF2947023.1"/>
    <property type="molecule type" value="Genomic_DNA"/>
</dbReference>
<name>A0A7R8H8X1_LEPSM</name>
<keyword evidence="2" id="KW-0812">Transmembrane</keyword>
<sequence length="196" mass="22142">MTSSMDEVIISGDTSENEISLGYSALVLITIIFSMLFLLLLSVCYKNHLRLKRVEVEKKHRTRELRSFCDGQIIREKCLDLNLTADIEEAILKSLHTNLIISLCNIKNESISIPEESVLSYVSCHGEKRESSFKFELGSNQIPLAKIKVSEPQKKEMKRKTSSLKKSETNSIFQESAAEVLEDETATAEEVEQKGL</sequence>
<dbReference type="Proteomes" id="UP000675881">
    <property type="component" value="Chromosome 5"/>
</dbReference>
<evidence type="ECO:0000313" key="4">
    <source>
        <dbReference type="Proteomes" id="UP000675881"/>
    </source>
</evidence>
<evidence type="ECO:0000256" key="2">
    <source>
        <dbReference type="SAM" id="Phobius"/>
    </source>
</evidence>
<keyword evidence="2" id="KW-1133">Transmembrane helix</keyword>
<keyword evidence="4" id="KW-1185">Reference proteome</keyword>